<dbReference type="PANTHER" id="PTHR11042:SF160">
    <property type="entry name" value="EUKARYOTIC TRANSLATION INITIATION FACTOR 2-ALPHA KINASE 1"/>
    <property type="match status" value="1"/>
</dbReference>
<evidence type="ECO:0000256" key="2">
    <source>
        <dbReference type="ARBA" id="ARBA00022527"/>
    </source>
</evidence>
<dbReference type="InterPro" id="IPR000719">
    <property type="entry name" value="Prot_kinase_dom"/>
</dbReference>
<organism evidence="10 11">
    <name type="scientific">Elaeophora elaphi</name>
    <dbReference type="NCBI Taxonomy" id="1147741"/>
    <lineage>
        <taxon>Eukaryota</taxon>
        <taxon>Metazoa</taxon>
        <taxon>Ecdysozoa</taxon>
        <taxon>Nematoda</taxon>
        <taxon>Chromadorea</taxon>
        <taxon>Rhabditida</taxon>
        <taxon>Spirurina</taxon>
        <taxon>Spiruromorpha</taxon>
        <taxon>Filarioidea</taxon>
        <taxon>Onchocercidae</taxon>
        <taxon>Elaeophora</taxon>
    </lineage>
</organism>
<keyword evidence="3" id="KW-0808">Transferase</keyword>
<dbReference type="AlphaFoldDB" id="A0A0R3RTV6"/>
<dbReference type="GO" id="GO:0005524">
    <property type="term" value="F:ATP binding"/>
    <property type="evidence" value="ECO:0007669"/>
    <property type="project" value="UniProtKB-UniRule"/>
</dbReference>
<evidence type="ECO:0000256" key="6">
    <source>
        <dbReference type="ARBA" id="ARBA00022840"/>
    </source>
</evidence>
<keyword evidence="2" id="KW-0723">Serine/threonine-protein kinase</keyword>
<sequence>MVSTGNCKSAIRVTKRWYKDCSAIDTSKAESEKSSGSEGSDDGASEEEIVLRQRKNSKDAIGNIDDLNANLMSGDSICSYPGILTIEEDNSTVGKDLQSASRNMEPLMFAFDEENSGSNNVGKESEKWALTPRISADFSCECLLCFPYFFSMLWKIYTEGFLSFYLDDDDDKICTPKRKKSRERITKFQMGIFFASVIEMLCDGEFEGLNVHFREVLRKVAGHFIHSSYLSEDYKTFRIAIRRRITKALNTATNLKIENGLTINTPEKRNYFLSSRYSVDFKEIRKIGRGGFGEVFHVHSNIDNCDYAVKKIQFNLTVSKLVTKIVNEVRLLAAVQHMNIVRYYAAWLELQDVQDGKGNARQQFGAVSLKLGRFWRQDSSTTSSLTISEEGKMCPNVSASQSLAITRGSTRTDPINLMLPQSGTAVMFVQMELCSRTLSDYFAERNAGTFLRFHFLWVIVNASTVVLKCL</sequence>
<dbReference type="InterPro" id="IPR017441">
    <property type="entry name" value="Protein_kinase_ATP_BS"/>
</dbReference>
<dbReference type="Pfam" id="PF00069">
    <property type="entry name" value="Pkinase"/>
    <property type="match status" value="1"/>
</dbReference>
<evidence type="ECO:0000256" key="5">
    <source>
        <dbReference type="ARBA" id="ARBA00022777"/>
    </source>
</evidence>
<dbReference type="WBParaSite" id="EEL_0000543001-mRNA-1">
    <property type="protein sequence ID" value="EEL_0000543001-mRNA-1"/>
    <property type="gene ID" value="EEL_0000543001"/>
</dbReference>
<keyword evidence="10" id="KW-1185">Reference proteome</keyword>
<feature type="region of interest" description="Disordered" evidence="8">
    <location>
        <begin position="25"/>
        <end position="46"/>
    </location>
</feature>
<dbReference type="GO" id="GO:0005737">
    <property type="term" value="C:cytoplasm"/>
    <property type="evidence" value="ECO:0007669"/>
    <property type="project" value="TreeGrafter"/>
</dbReference>
<dbReference type="GO" id="GO:0005634">
    <property type="term" value="C:nucleus"/>
    <property type="evidence" value="ECO:0007669"/>
    <property type="project" value="TreeGrafter"/>
</dbReference>
<dbReference type="EC" id="2.7.11.1" evidence="1"/>
<evidence type="ECO:0000256" key="4">
    <source>
        <dbReference type="ARBA" id="ARBA00022741"/>
    </source>
</evidence>
<evidence type="ECO:0000259" key="9">
    <source>
        <dbReference type="PROSITE" id="PS50011"/>
    </source>
</evidence>
<name>A0A0R3RTV6_9BILA</name>
<feature type="binding site" evidence="7">
    <location>
        <position position="311"/>
    </location>
    <ligand>
        <name>ATP</name>
        <dbReference type="ChEBI" id="CHEBI:30616"/>
    </ligand>
</feature>
<evidence type="ECO:0000256" key="7">
    <source>
        <dbReference type="PROSITE-ProRule" id="PRU10141"/>
    </source>
</evidence>
<dbReference type="GO" id="GO:0004694">
    <property type="term" value="F:eukaryotic translation initiation factor 2alpha kinase activity"/>
    <property type="evidence" value="ECO:0007669"/>
    <property type="project" value="TreeGrafter"/>
</dbReference>
<dbReference type="PROSITE" id="PS00107">
    <property type="entry name" value="PROTEIN_KINASE_ATP"/>
    <property type="match status" value="1"/>
</dbReference>
<dbReference type="InterPro" id="IPR050339">
    <property type="entry name" value="CC_SR_Kinase"/>
</dbReference>
<keyword evidence="5" id="KW-0418">Kinase</keyword>
<feature type="domain" description="Protein kinase" evidence="9">
    <location>
        <begin position="281"/>
        <end position="470"/>
    </location>
</feature>
<accession>A0A0R3RTV6</accession>
<evidence type="ECO:0000313" key="10">
    <source>
        <dbReference type="Proteomes" id="UP000050640"/>
    </source>
</evidence>
<reference evidence="11" key="1">
    <citation type="submission" date="2017-02" db="UniProtKB">
        <authorList>
            <consortium name="WormBaseParasite"/>
        </authorList>
    </citation>
    <scope>IDENTIFICATION</scope>
</reference>
<dbReference type="STRING" id="1147741.A0A0R3RTV6"/>
<dbReference type="SUPFAM" id="SSF56112">
    <property type="entry name" value="Protein kinase-like (PK-like)"/>
    <property type="match status" value="1"/>
</dbReference>
<dbReference type="PROSITE" id="PS50011">
    <property type="entry name" value="PROTEIN_KINASE_DOM"/>
    <property type="match status" value="1"/>
</dbReference>
<dbReference type="InterPro" id="IPR011009">
    <property type="entry name" value="Kinase-like_dom_sf"/>
</dbReference>
<proteinExistence type="predicted"/>
<evidence type="ECO:0000256" key="1">
    <source>
        <dbReference type="ARBA" id="ARBA00012513"/>
    </source>
</evidence>
<evidence type="ECO:0000256" key="8">
    <source>
        <dbReference type="SAM" id="MobiDB-lite"/>
    </source>
</evidence>
<dbReference type="PANTHER" id="PTHR11042">
    <property type="entry name" value="EUKARYOTIC TRANSLATION INITIATION FACTOR 2-ALPHA KINASE EIF2-ALPHA KINASE -RELATED"/>
    <property type="match status" value="1"/>
</dbReference>
<keyword evidence="6 7" id="KW-0067">ATP-binding</keyword>
<dbReference type="Gene3D" id="3.30.200.20">
    <property type="entry name" value="Phosphorylase Kinase, domain 1"/>
    <property type="match status" value="1"/>
</dbReference>
<dbReference type="Proteomes" id="UP000050640">
    <property type="component" value="Unplaced"/>
</dbReference>
<evidence type="ECO:0000313" key="11">
    <source>
        <dbReference type="WBParaSite" id="EEL_0000543001-mRNA-1"/>
    </source>
</evidence>
<keyword evidence="4 7" id="KW-0547">Nucleotide-binding</keyword>
<evidence type="ECO:0000256" key="3">
    <source>
        <dbReference type="ARBA" id="ARBA00022679"/>
    </source>
</evidence>
<protein>
    <recommendedName>
        <fullName evidence="1">non-specific serine/threonine protein kinase</fullName>
        <ecNumber evidence="1">2.7.11.1</ecNumber>
    </recommendedName>
</protein>